<gene>
    <name evidence="4" type="ORF">BDU57DRAFT_498502</name>
</gene>
<organism evidence="4 5">
    <name type="scientific">Ampelomyces quisqualis</name>
    <name type="common">Powdery mildew agent</name>
    <dbReference type="NCBI Taxonomy" id="50730"/>
    <lineage>
        <taxon>Eukaryota</taxon>
        <taxon>Fungi</taxon>
        <taxon>Dikarya</taxon>
        <taxon>Ascomycota</taxon>
        <taxon>Pezizomycotina</taxon>
        <taxon>Dothideomycetes</taxon>
        <taxon>Pleosporomycetidae</taxon>
        <taxon>Pleosporales</taxon>
        <taxon>Pleosporineae</taxon>
        <taxon>Phaeosphaeriaceae</taxon>
        <taxon>Ampelomyces</taxon>
    </lineage>
</organism>
<keyword evidence="2" id="KW-0408">Iron</keyword>
<dbReference type="SUPFAM" id="SSF48264">
    <property type="entry name" value="Cytochrome P450"/>
    <property type="match status" value="1"/>
</dbReference>
<keyword evidence="2" id="KW-0479">Metal-binding</keyword>
<proteinExistence type="inferred from homology"/>
<dbReference type="GO" id="GO:0020037">
    <property type="term" value="F:heme binding"/>
    <property type="evidence" value="ECO:0007669"/>
    <property type="project" value="InterPro"/>
</dbReference>
<dbReference type="GO" id="GO:0005506">
    <property type="term" value="F:iron ion binding"/>
    <property type="evidence" value="ECO:0007669"/>
    <property type="project" value="InterPro"/>
</dbReference>
<dbReference type="CDD" id="cd11069">
    <property type="entry name" value="CYP_FUM15-like"/>
    <property type="match status" value="1"/>
</dbReference>
<dbReference type="OrthoDB" id="1470350at2759"/>
<comment type="similarity">
    <text evidence="1">Belongs to the cytochrome P450 family.</text>
</comment>
<feature type="binding site" description="axial binding residue" evidence="2">
    <location>
        <position position="485"/>
    </location>
    <ligand>
        <name>heme</name>
        <dbReference type="ChEBI" id="CHEBI:30413"/>
    </ligand>
    <ligandPart>
        <name>Fe</name>
        <dbReference type="ChEBI" id="CHEBI:18248"/>
    </ligandPart>
</feature>
<keyword evidence="3" id="KW-0472">Membrane</keyword>
<dbReference type="Proteomes" id="UP000800096">
    <property type="component" value="Unassembled WGS sequence"/>
</dbReference>
<dbReference type="PRINTS" id="PR00463">
    <property type="entry name" value="EP450I"/>
</dbReference>
<dbReference type="EMBL" id="ML979135">
    <property type="protein sequence ID" value="KAF1917155.1"/>
    <property type="molecule type" value="Genomic_DNA"/>
</dbReference>
<dbReference type="PRINTS" id="PR00385">
    <property type="entry name" value="P450"/>
</dbReference>
<protein>
    <submittedName>
        <fullName evidence="4">Cytochrome P450</fullName>
    </submittedName>
</protein>
<dbReference type="PANTHER" id="PTHR24305">
    <property type="entry name" value="CYTOCHROME P450"/>
    <property type="match status" value="1"/>
</dbReference>
<evidence type="ECO:0000313" key="5">
    <source>
        <dbReference type="Proteomes" id="UP000800096"/>
    </source>
</evidence>
<dbReference type="InterPro" id="IPR001128">
    <property type="entry name" value="Cyt_P450"/>
</dbReference>
<dbReference type="InterPro" id="IPR050121">
    <property type="entry name" value="Cytochrome_P450_monoxygenase"/>
</dbReference>
<dbReference type="InterPro" id="IPR002401">
    <property type="entry name" value="Cyt_P450_E_grp-I"/>
</dbReference>
<dbReference type="AlphaFoldDB" id="A0A6A5QNC7"/>
<keyword evidence="5" id="KW-1185">Reference proteome</keyword>
<accession>A0A6A5QNC7</accession>
<dbReference type="Pfam" id="PF00067">
    <property type="entry name" value="p450"/>
    <property type="match status" value="1"/>
</dbReference>
<dbReference type="InterPro" id="IPR036396">
    <property type="entry name" value="Cyt_P450_sf"/>
</dbReference>
<sequence>MANTASVFFGTTLIEAVVATFFFPGVFPTGPLASFFVVFLLCNSSFFVVYTLVIHPYFLSPLRHLPEGRGFRPLVGHELGFSKRPAGSPHLKLMKEVDNDGLIMFRGYFHTNKLLVTTPAALADVLVHKSYDVEKPPWTRAFLRKFLGDGLLTAEGEEHKHTRKHITPAFHFRNIKELYPVFWSKSIDFCEAIRAALQETGDDVLEIGHYATQVTLDIIGLAGLGRDIGSLRNSEDELIKNYEEILEPTSEKAVYFLLHLIFSEKLIKMLPWKVNERVRVTTANLKAICADFVAQKRSKMKLESQESGDILSIMIRSNNFSDANLVDQLLTFLAAGHETTSSALTWSSYLLSKHPAAQTRLREEIHKNIPDPSVLSNATTDIVSLLEGMPYLNAVCNEVLRLFPTVPITARITIRDTMIAGQFVPKDTVLMIIPWAINRNPKLWGPDSEEFVPERWIDQTGRATMSGGAGSNYSFLTFLHGPRSCIGERFARAELRSLLAALVGFFELQMADPNEEIVVGGTITSKPMNGMKLKLNPVDWGC</sequence>
<feature type="transmembrane region" description="Helical" evidence="3">
    <location>
        <begin position="7"/>
        <end position="27"/>
    </location>
</feature>
<dbReference type="FunFam" id="1.10.630.10:FF:000051">
    <property type="entry name" value="Cytochrome P450 monooxygenase (Fum15)"/>
    <property type="match status" value="1"/>
</dbReference>
<dbReference type="GO" id="GO:0016705">
    <property type="term" value="F:oxidoreductase activity, acting on paired donors, with incorporation or reduction of molecular oxygen"/>
    <property type="evidence" value="ECO:0007669"/>
    <property type="project" value="InterPro"/>
</dbReference>
<evidence type="ECO:0000256" key="3">
    <source>
        <dbReference type="SAM" id="Phobius"/>
    </source>
</evidence>
<dbReference type="PANTHER" id="PTHR24305:SF166">
    <property type="entry name" value="CYTOCHROME P450 12A4, MITOCHONDRIAL-RELATED"/>
    <property type="match status" value="1"/>
</dbReference>
<evidence type="ECO:0000256" key="2">
    <source>
        <dbReference type="PIRSR" id="PIRSR602401-1"/>
    </source>
</evidence>
<keyword evidence="3" id="KW-0812">Transmembrane</keyword>
<comment type="cofactor">
    <cofactor evidence="2">
        <name>heme</name>
        <dbReference type="ChEBI" id="CHEBI:30413"/>
    </cofactor>
</comment>
<evidence type="ECO:0000313" key="4">
    <source>
        <dbReference type="EMBL" id="KAF1917155.1"/>
    </source>
</evidence>
<feature type="transmembrane region" description="Helical" evidence="3">
    <location>
        <begin position="33"/>
        <end position="59"/>
    </location>
</feature>
<keyword evidence="3" id="KW-1133">Transmembrane helix</keyword>
<dbReference type="Gene3D" id="1.10.630.10">
    <property type="entry name" value="Cytochrome P450"/>
    <property type="match status" value="1"/>
</dbReference>
<keyword evidence="2" id="KW-0349">Heme</keyword>
<dbReference type="GO" id="GO:0004497">
    <property type="term" value="F:monooxygenase activity"/>
    <property type="evidence" value="ECO:0007669"/>
    <property type="project" value="InterPro"/>
</dbReference>
<name>A0A6A5QNC7_AMPQU</name>
<evidence type="ECO:0000256" key="1">
    <source>
        <dbReference type="ARBA" id="ARBA00010617"/>
    </source>
</evidence>
<reference evidence="4" key="1">
    <citation type="journal article" date="2020" name="Stud. Mycol.">
        <title>101 Dothideomycetes genomes: a test case for predicting lifestyles and emergence of pathogens.</title>
        <authorList>
            <person name="Haridas S."/>
            <person name="Albert R."/>
            <person name="Binder M."/>
            <person name="Bloem J."/>
            <person name="Labutti K."/>
            <person name="Salamov A."/>
            <person name="Andreopoulos B."/>
            <person name="Baker S."/>
            <person name="Barry K."/>
            <person name="Bills G."/>
            <person name="Bluhm B."/>
            <person name="Cannon C."/>
            <person name="Castanera R."/>
            <person name="Culley D."/>
            <person name="Daum C."/>
            <person name="Ezra D."/>
            <person name="Gonzalez J."/>
            <person name="Henrissat B."/>
            <person name="Kuo A."/>
            <person name="Liang C."/>
            <person name="Lipzen A."/>
            <person name="Lutzoni F."/>
            <person name="Magnuson J."/>
            <person name="Mondo S."/>
            <person name="Nolan M."/>
            <person name="Ohm R."/>
            <person name="Pangilinan J."/>
            <person name="Park H.-J."/>
            <person name="Ramirez L."/>
            <person name="Alfaro M."/>
            <person name="Sun H."/>
            <person name="Tritt A."/>
            <person name="Yoshinaga Y."/>
            <person name="Zwiers L.-H."/>
            <person name="Turgeon B."/>
            <person name="Goodwin S."/>
            <person name="Spatafora J."/>
            <person name="Crous P."/>
            <person name="Grigoriev I."/>
        </authorList>
    </citation>
    <scope>NUCLEOTIDE SEQUENCE</scope>
    <source>
        <strain evidence="4">HMLAC05119</strain>
    </source>
</reference>